<dbReference type="Gene3D" id="2.60.34.10">
    <property type="entry name" value="Substrate Binding Domain Of DNAk, Chain A, domain 1"/>
    <property type="match status" value="1"/>
</dbReference>
<organism evidence="11 12">
    <name type="scientific">Leifsonia poae</name>
    <dbReference type="NCBI Taxonomy" id="110933"/>
    <lineage>
        <taxon>Bacteria</taxon>
        <taxon>Bacillati</taxon>
        <taxon>Actinomycetota</taxon>
        <taxon>Actinomycetes</taxon>
        <taxon>Micrococcales</taxon>
        <taxon>Microbacteriaceae</taxon>
        <taxon>Leifsonia</taxon>
    </lineage>
</organism>
<dbReference type="PRINTS" id="PR00301">
    <property type="entry name" value="HEATSHOCK70"/>
</dbReference>
<feature type="coiled-coil region" evidence="9">
    <location>
        <begin position="228"/>
        <end position="255"/>
    </location>
</feature>
<evidence type="ECO:0000256" key="2">
    <source>
        <dbReference type="ARBA" id="ARBA00022553"/>
    </source>
</evidence>
<keyword evidence="5 7" id="KW-0346">Stress response</keyword>
<feature type="modified residue" description="Phosphothreonine; by autocatalysis" evidence="7">
    <location>
        <position position="175"/>
    </location>
</feature>
<evidence type="ECO:0000256" key="6">
    <source>
        <dbReference type="ARBA" id="ARBA00023186"/>
    </source>
</evidence>
<feature type="region of interest" description="Disordered" evidence="10">
    <location>
        <begin position="581"/>
        <end position="622"/>
    </location>
</feature>
<evidence type="ECO:0000256" key="9">
    <source>
        <dbReference type="SAM" id="Coils"/>
    </source>
</evidence>
<evidence type="ECO:0000313" key="11">
    <source>
        <dbReference type="EMBL" id="GLJ77335.1"/>
    </source>
</evidence>
<dbReference type="FunFam" id="2.60.34.10:FF:000014">
    <property type="entry name" value="Chaperone protein DnaK HSP70"/>
    <property type="match status" value="1"/>
</dbReference>
<keyword evidence="9" id="KW-0175">Coiled coil</keyword>
<dbReference type="PROSITE" id="PS00297">
    <property type="entry name" value="HSP70_1"/>
    <property type="match status" value="1"/>
</dbReference>
<dbReference type="SUPFAM" id="SSF100934">
    <property type="entry name" value="Heat shock protein 70kD (HSP70), C-terminal subdomain"/>
    <property type="match status" value="1"/>
</dbReference>
<evidence type="ECO:0000256" key="10">
    <source>
        <dbReference type="SAM" id="MobiDB-lite"/>
    </source>
</evidence>
<dbReference type="Gene3D" id="3.30.420.40">
    <property type="match status" value="2"/>
</dbReference>
<reference evidence="11" key="2">
    <citation type="submission" date="2023-01" db="EMBL/GenBank/DDBJ databases">
        <authorList>
            <person name="Sun Q."/>
            <person name="Evtushenko L."/>
        </authorList>
    </citation>
    <scope>NUCLEOTIDE SEQUENCE</scope>
    <source>
        <strain evidence="11">VKM Ac-1401</strain>
    </source>
</reference>
<comment type="induction">
    <text evidence="7">By stress conditions e.g. heat shock.</text>
</comment>
<evidence type="ECO:0000256" key="3">
    <source>
        <dbReference type="ARBA" id="ARBA00022741"/>
    </source>
</evidence>
<keyword evidence="3 7" id="KW-0547">Nucleotide-binding</keyword>
<dbReference type="InterPro" id="IPR043129">
    <property type="entry name" value="ATPase_NBD"/>
</dbReference>
<dbReference type="PROSITE" id="PS01036">
    <property type="entry name" value="HSP70_3"/>
    <property type="match status" value="1"/>
</dbReference>
<dbReference type="NCBIfam" id="NF001413">
    <property type="entry name" value="PRK00290.1"/>
    <property type="match status" value="1"/>
</dbReference>
<dbReference type="GO" id="GO:0005524">
    <property type="term" value="F:ATP binding"/>
    <property type="evidence" value="ECO:0007669"/>
    <property type="project" value="UniProtKB-UniRule"/>
</dbReference>
<dbReference type="FunFam" id="1.20.1270.10:FF:000001">
    <property type="entry name" value="Molecular chaperone DnaK"/>
    <property type="match status" value="1"/>
</dbReference>
<dbReference type="SUPFAM" id="SSF100920">
    <property type="entry name" value="Heat shock protein 70kD (HSP70), peptide-binding domain"/>
    <property type="match status" value="1"/>
</dbReference>
<feature type="compositionally biased region" description="Low complexity" evidence="10">
    <location>
        <begin position="581"/>
        <end position="598"/>
    </location>
</feature>
<dbReference type="GO" id="GO:0051082">
    <property type="term" value="F:unfolded protein binding"/>
    <property type="evidence" value="ECO:0007669"/>
    <property type="project" value="InterPro"/>
</dbReference>
<dbReference type="GO" id="GO:0140662">
    <property type="term" value="F:ATP-dependent protein folding chaperone"/>
    <property type="evidence" value="ECO:0007669"/>
    <property type="project" value="InterPro"/>
</dbReference>
<evidence type="ECO:0000256" key="5">
    <source>
        <dbReference type="ARBA" id="ARBA00023016"/>
    </source>
</evidence>
<comment type="similarity">
    <text evidence="1 7 8">Belongs to the heat shock protein 70 family.</text>
</comment>
<dbReference type="InterPro" id="IPR013126">
    <property type="entry name" value="Hsp_70_fam"/>
</dbReference>
<dbReference type="PANTHER" id="PTHR19375">
    <property type="entry name" value="HEAT SHOCK PROTEIN 70KDA"/>
    <property type="match status" value="1"/>
</dbReference>
<dbReference type="HAMAP" id="MF_00332">
    <property type="entry name" value="DnaK"/>
    <property type="match status" value="1"/>
</dbReference>
<evidence type="ECO:0000256" key="7">
    <source>
        <dbReference type="HAMAP-Rule" id="MF_00332"/>
    </source>
</evidence>
<protein>
    <recommendedName>
        <fullName evidence="7">Chaperone protein DnaK</fullName>
    </recommendedName>
    <alternativeName>
        <fullName evidence="7">HSP70</fullName>
    </alternativeName>
    <alternativeName>
        <fullName evidence="7">Heat shock 70 kDa protein</fullName>
    </alternativeName>
    <alternativeName>
        <fullName evidence="7">Heat shock protein 70</fullName>
    </alternativeName>
</protein>
<feature type="compositionally biased region" description="Acidic residues" evidence="10">
    <location>
        <begin position="599"/>
        <end position="622"/>
    </location>
</feature>
<dbReference type="AlphaFoldDB" id="A0A9W6HC18"/>
<evidence type="ECO:0000256" key="4">
    <source>
        <dbReference type="ARBA" id="ARBA00022840"/>
    </source>
</evidence>
<evidence type="ECO:0000256" key="1">
    <source>
        <dbReference type="ARBA" id="ARBA00007381"/>
    </source>
</evidence>
<keyword evidence="12" id="KW-1185">Reference proteome</keyword>
<comment type="caution">
    <text evidence="11">The sequence shown here is derived from an EMBL/GenBank/DDBJ whole genome shotgun (WGS) entry which is preliminary data.</text>
</comment>
<dbReference type="FunFam" id="3.90.640.10:FF:000003">
    <property type="entry name" value="Molecular chaperone DnaK"/>
    <property type="match status" value="1"/>
</dbReference>
<dbReference type="Gene3D" id="1.20.1270.10">
    <property type="match status" value="1"/>
</dbReference>
<proteinExistence type="evidence at transcript level"/>
<dbReference type="FunFam" id="3.30.420.40:FF:000071">
    <property type="entry name" value="Molecular chaperone DnaK"/>
    <property type="match status" value="1"/>
</dbReference>
<feature type="compositionally biased region" description="Basic and acidic residues" evidence="10">
    <location>
        <begin position="496"/>
        <end position="511"/>
    </location>
</feature>
<dbReference type="SUPFAM" id="SSF53067">
    <property type="entry name" value="Actin-like ATPase domain"/>
    <property type="match status" value="2"/>
</dbReference>
<keyword evidence="2 7" id="KW-0597">Phosphoprotein</keyword>
<dbReference type="InterPro" id="IPR029047">
    <property type="entry name" value="HSP70_peptide-bd_sf"/>
</dbReference>
<evidence type="ECO:0000256" key="8">
    <source>
        <dbReference type="RuleBase" id="RU003322"/>
    </source>
</evidence>
<dbReference type="InterPro" id="IPR018181">
    <property type="entry name" value="Heat_shock_70_CS"/>
</dbReference>
<dbReference type="InterPro" id="IPR012725">
    <property type="entry name" value="Chaperone_DnaK"/>
</dbReference>
<feature type="region of interest" description="Disordered" evidence="10">
    <location>
        <begin position="496"/>
        <end position="516"/>
    </location>
</feature>
<dbReference type="RefSeq" id="WP_271177980.1">
    <property type="nucleotide sequence ID" value="NZ_BAAAJO010000001.1"/>
</dbReference>
<dbReference type="Gene3D" id="3.90.640.10">
    <property type="entry name" value="Actin, Chain A, domain 4"/>
    <property type="match status" value="1"/>
</dbReference>
<dbReference type="Pfam" id="PF00012">
    <property type="entry name" value="HSP70"/>
    <property type="match status" value="2"/>
</dbReference>
<comment type="function">
    <text evidence="7">Acts as a chaperone.</text>
</comment>
<dbReference type="PROSITE" id="PS00329">
    <property type="entry name" value="HSP70_2"/>
    <property type="match status" value="1"/>
</dbReference>
<accession>A0A9W6HC18</accession>
<gene>
    <name evidence="7 11" type="primary">dnaK</name>
    <name evidence="11" type="ORF">GCM10017584_29090</name>
</gene>
<dbReference type="InterPro" id="IPR029048">
    <property type="entry name" value="HSP70_C_sf"/>
</dbReference>
<sequence length="622" mass="67064">MSRAVGIDLGTTNSVVSVLEGGEPTVIANAEGFRTTPSVVAFTKDGEVLVGETAKRQAVTNVDRTIASVKRHMGTDWTVEIDGKKYTPQEISARILAKLKRDAEQYLGDTVTDAVITVPAYFNDAERQATKEAGEIAGLNVLRIINEPTAAALAYGLDKGKEDELILVFDLGGGTFDVSLLEVGKDDDFSTIQVRATAGDNRLGGDDWDQRVVEWLIKRFKDSTGVDVSKDKIALQRLKEAAEQAKKELSSSMSTSIQLPYLSLTENGPANLDETLTRAQFEQMTSDLLDRTKKPFQDVIREAGIKVSDIAHVVLVGGSTRMPAVSELVKQETGGKDPNKGVNPDEVVAVGAALQAGVLKGERKDVLLIDVTPLSLGIETKGGIMTKLIDRNTAIPTKRSETFTTADDNQPSVAIQVFQGEREFTRDNKPLGTFELTGIAPAPRGIPQVEVTFDIDANGIVHVSAKDKGTGKEQSMTITGGSSLPKDDIERMVREAEEHAAEDKKRRETAETRNTAEQLAYSIEKLIKDNEDKLPEDVKNEVQGDVDALKSALAGDDEDAVKTAYDKLNASQQKLGEAIYSSSQADAAAGEQAPAGEQAEGETSSDDEDVIDAEVVEDEEKK</sequence>
<evidence type="ECO:0000313" key="12">
    <source>
        <dbReference type="Proteomes" id="UP001142372"/>
    </source>
</evidence>
<reference evidence="11" key="1">
    <citation type="journal article" date="2014" name="Int. J. Syst. Evol. Microbiol.">
        <title>Complete genome sequence of Corynebacterium casei LMG S-19264T (=DSM 44701T), isolated from a smear-ripened cheese.</title>
        <authorList>
            <consortium name="US DOE Joint Genome Institute (JGI-PGF)"/>
            <person name="Walter F."/>
            <person name="Albersmeier A."/>
            <person name="Kalinowski J."/>
            <person name="Ruckert C."/>
        </authorList>
    </citation>
    <scope>NUCLEOTIDE SEQUENCE</scope>
    <source>
        <strain evidence="11">VKM Ac-1401</strain>
    </source>
</reference>
<name>A0A9W6HC18_9MICO</name>
<dbReference type="EMBL" id="BSEN01000014">
    <property type="protein sequence ID" value="GLJ77335.1"/>
    <property type="molecule type" value="Genomic_DNA"/>
</dbReference>
<keyword evidence="6 7" id="KW-0143">Chaperone</keyword>
<dbReference type="Proteomes" id="UP001142372">
    <property type="component" value="Unassembled WGS sequence"/>
</dbReference>
<dbReference type="NCBIfam" id="TIGR02350">
    <property type="entry name" value="prok_dnaK"/>
    <property type="match status" value="1"/>
</dbReference>
<keyword evidence="4 7" id="KW-0067">ATP-binding</keyword>
<dbReference type="CDD" id="cd10234">
    <property type="entry name" value="ASKHA_NBD_HSP70_DnaK-like"/>
    <property type="match status" value="1"/>
</dbReference>